<organism evidence="8 9">
    <name type="scientific">Fusobacterium nucleatum subsp. polymorphum</name>
    <name type="common">Fusobacterium polymorphum</name>
    <dbReference type="NCBI Taxonomy" id="76857"/>
    <lineage>
        <taxon>Bacteria</taxon>
        <taxon>Fusobacteriati</taxon>
        <taxon>Fusobacteriota</taxon>
        <taxon>Fusobacteriia</taxon>
        <taxon>Fusobacteriales</taxon>
        <taxon>Fusobacteriaceae</taxon>
        <taxon>Fusobacterium</taxon>
    </lineage>
</organism>
<evidence type="ECO:0000256" key="1">
    <source>
        <dbReference type="ARBA" id="ARBA00004141"/>
    </source>
</evidence>
<dbReference type="PANTHER" id="PTHR38459:SF1">
    <property type="entry name" value="PROPHAGE BACTOPRENOL-LINKED GLUCOSE TRANSLOCASE HOMOLOG"/>
    <property type="match status" value="1"/>
</dbReference>
<comment type="similarity">
    <text evidence="2">Belongs to the GtrA family.</text>
</comment>
<sequence>MKNNNELIRFLIVGVLNTVIGASIMFIAYNFIGLNYWISTSLNYIIAGTFSFFANKKFTFKSEGKTFQKIILFIITLIFCYFIAFYLSKKIMIFININDIKLKENISMVLGMIIYTALNFILQKKVVFRKEGE</sequence>
<accession>A0AAC8WGG8</accession>
<keyword evidence="5 6" id="KW-0472">Membrane</keyword>
<dbReference type="EMBL" id="CP013121">
    <property type="protein sequence ID" value="ALM94714.1"/>
    <property type="molecule type" value="Genomic_DNA"/>
</dbReference>
<dbReference type="PANTHER" id="PTHR38459">
    <property type="entry name" value="PROPHAGE BACTOPRENOL-LINKED GLUCOSE TRANSLOCASE HOMOLOG"/>
    <property type="match status" value="1"/>
</dbReference>
<dbReference type="Pfam" id="PF04138">
    <property type="entry name" value="GtrA_DPMS_TM"/>
    <property type="match status" value="1"/>
</dbReference>
<protein>
    <recommendedName>
        <fullName evidence="7">GtrA/DPMS transmembrane domain-containing protein</fullName>
    </recommendedName>
</protein>
<proteinExistence type="inferred from homology"/>
<dbReference type="InterPro" id="IPR007267">
    <property type="entry name" value="GtrA_DPMS_TM"/>
</dbReference>
<dbReference type="Proteomes" id="UP000067061">
    <property type="component" value="Chromosome"/>
</dbReference>
<dbReference type="GO" id="GO:0005886">
    <property type="term" value="C:plasma membrane"/>
    <property type="evidence" value="ECO:0007669"/>
    <property type="project" value="TreeGrafter"/>
</dbReference>
<feature type="transmembrane region" description="Helical" evidence="6">
    <location>
        <begin position="34"/>
        <end position="54"/>
    </location>
</feature>
<feature type="transmembrane region" description="Helical" evidence="6">
    <location>
        <begin position="106"/>
        <end position="122"/>
    </location>
</feature>
<evidence type="ECO:0000256" key="6">
    <source>
        <dbReference type="SAM" id="Phobius"/>
    </source>
</evidence>
<feature type="transmembrane region" description="Helical" evidence="6">
    <location>
        <begin position="7"/>
        <end position="28"/>
    </location>
</feature>
<evidence type="ECO:0000313" key="8">
    <source>
        <dbReference type="EMBL" id="ALM94714.1"/>
    </source>
</evidence>
<evidence type="ECO:0000256" key="2">
    <source>
        <dbReference type="ARBA" id="ARBA00009399"/>
    </source>
</evidence>
<keyword evidence="4 6" id="KW-1133">Transmembrane helix</keyword>
<evidence type="ECO:0000256" key="3">
    <source>
        <dbReference type="ARBA" id="ARBA00022692"/>
    </source>
</evidence>
<evidence type="ECO:0000256" key="4">
    <source>
        <dbReference type="ARBA" id="ARBA00022989"/>
    </source>
</evidence>
<evidence type="ECO:0000313" key="9">
    <source>
        <dbReference type="Proteomes" id="UP000067061"/>
    </source>
</evidence>
<feature type="transmembrane region" description="Helical" evidence="6">
    <location>
        <begin position="66"/>
        <end position="86"/>
    </location>
</feature>
<dbReference type="RefSeq" id="WP_060496510.1">
    <property type="nucleotide sequence ID" value="NZ_CP013121.1"/>
</dbReference>
<reference evidence="8 9" key="1">
    <citation type="submission" date="2015-11" db="EMBL/GenBank/DDBJ databases">
        <authorList>
            <person name="Kook J.-K."/>
            <person name="Park S.-N."/>
            <person name="Lim Y.K."/>
            <person name="Jo E."/>
        </authorList>
    </citation>
    <scope>NUCLEOTIDE SEQUENCE [LARGE SCALE GENOMIC DNA]</scope>
    <source>
        <strain evidence="8 9">ChDC F306</strain>
    </source>
</reference>
<gene>
    <name evidence="8" type="ORF">RO02_08800</name>
</gene>
<comment type="subcellular location">
    <subcellularLocation>
        <location evidence="1">Membrane</location>
        <topology evidence="1">Multi-pass membrane protein</topology>
    </subcellularLocation>
</comment>
<evidence type="ECO:0000256" key="5">
    <source>
        <dbReference type="ARBA" id="ARBA00023136"/>
    </source>
</evidence>
<dbReference type="AlphaFoldDB" id="A0AAC8WGG8"/>
<keyword evidence="3 6" id="KW-0812">Transmembrane</keyword>
<dbReference type="InterPro" id="IPR051401">
    <property type="entry name" value="GtrA_CellWall_Glycosyl"/>
</dbReference>
<name>A0AAC8WGG8_FUSNP</name>
<evidence type="ECO:0000259" key="7">
    <source>
        <dbReference type="Pfam" id="PF04138"/>
    </source>
</evidence>
<dbReference type="GO" id="GO:0000271">
    <property type="term" value="P:polysaccharide biosynthetic process"/>
    <property type="evidence" value="ECO:0007669"/>
    <property type="project" value="InterPro"/>
</dbReference>
<feature type="domain" description="GtrA/DPMS transmembrane" evidence="7">
    <location>
        <begin position="9"/>
        <end position="128"/>
    </location>
</feature>